<dbReference type="EMBL" id="SJPI01000001">
    <property type="protein sequence ID" value="TWT53014.1"/>
    <property type="molecule type" value="Genomic_DNA"/>
</dbReference>
<comment type="caution">
    <text evidence="1">The sequence shown here is derived from an EMBL/GenBank/DDBJ whole genome shotgun (WGS) entry which is preliminary data.</text>
</comment>
<protein>
    <submittedName>
        <fullName evidence="1">Uncharacterized protein</fullName>
    </submittedName>
</protein>
<evidence type="ECO:0000313" key="1">
    <source>
        <dbReference type="EMBL" id="TWT53014.1"/>
    </source>
</evidence>
<accession>A0A5C5WQ54</accession>
<evidence type="ECO:0000313" key="2">
    <source>
        <dbReference type="Proteomes" id="UP000316598"/>
    </source>
</evidence>
<keyword evidence="2" id="KW-1185">Reference proteome</keyword>
<sequence length="74" mass="8457">MQKDKTTSGRHRAFSLIRMPNLVNQTVPDHQRPDLRQMASAVFKNTNQKHNRIDTSCDLPLLCRSPAITQSVIK</sequence>
<dbReference type="Proteomes" id="UP000316598">
    <property type="component" value="Unassembled WGS sequence"/>
</dbReference>
<proteinExistence type="predicted"/>
<organism evidence="1 2">
    <name type="scientific">Rubripirellula amarantea</name>
    <dbReference type="NCBI Taxonomy" id="2527999"/>
    <lineage>
        <taxon>Bacteria</taxon>
        <taxon>Pseudomonadati</taxon>
        <taxon>Planctomycetota</taxon>
        <taxon>Planctomycetia</taxon>
        <taxon>Pirellulales</taxon>
        <taxon>Pirellulaceae</taxon>
        <taxon>Rubripirellula</taxon>
    </lineage>
</organism>
<reference evidence="1 2" key="1">
    <citation type="submission" date="2019-02" db="EMBL/GenBank/DDBJ databases">
        <title>Deep-cultivation of Planctomycetes and their phenomic and genomic characterization uncovers novel biology.</title>
        <authorList>
            <person name="Wiegand S."/>
            <person name="Jogler M."/>
            <person name="Boedeker C."/>
            <person name="Pinto D."/>
            <person name="Vollmers J."/>
            <person name="Rivas-Marin E."/>
            <person name="Kohn T."/>
            <person name="Peeters S.H."/>
            <person name="Heuer A."/>
            <person name="Rast P."/>
            <person name="Oberbeckmann S."/>
            <person name="Bunk B."/>
            <person name="Jeske O."/>
            <person name="Meyerdierks A."/>
            <person name="Storesund J.E."/>
            <person name="Kallscheuer N."/>
            <person name="Luecker S."/>
            <person name="Lage O.M."/>
            <person name="Pohl T."/>
            <person name="Merkel B.J."/>
            <person name="Hornburger P."/>
            <person name="Mueller R.-W."/>
            <person name="Bruemmer F."/>
            <person name="Labrenz M."/>
            <person name="Spormann A.M."/>
            <person name="Op Den Camp H."/>
            <person name="Overmann J."/>
            <person name="Amann R."/>
            <person name="Jetten M.S.M."/>
            <person name="Mascher T."/>
            <person name="Medema M.H."/>
            <person name="Devos D.P."/>
            <person name="Kaster A.-K."/>
            <person name="Ovreas L."/>
            <person name="Rohde M."/>
            <person name="Galperin M.Y."/>
            <person name="Jogler C."/>
        </authorList>
    </citation>
    <scope>NUCLEOTIDE SEQUENCE [LARGE SCALE GENOMIC DNA]</scope>
    <source>
        <strain evidence="1 2">Pla22</strain>
    </source>
</reference>
<name>A0A5C5WQ54_9BACT</name>
<dbReference type="AlphaFoldDB" id="A0A5C5WQ54"/>
<gene>
    <name evidence="1" type="ORF">Pla22_06420</name>
</gene>